<dbReference type="GO" id="GO:0048364">
    <property type="term" value="P:root development"/>
    <property type="evidence" value="ECO:0007669"/>
    <property type="project" value="InterPro"/>
</dbReference>
<evidence type="ECO:0008006" key="4">
    <source>
        <dbReference type="Google" id="ProtNLM"/>
    </source>
</evidence>
<protein>
    <recommendedName>
        <fullName evidence="4">DUF241 domain protein</fullName>
    </recommendedName>
</protein>
<sequence>MPSFSQKPSSRYNYNIRSITLPVRSHPTTQIVEQELNKLKALEAGIVSSSPKASQICEALSGLGDLYKCIEDLLSLPLTSQALAQHQQEKWVHELVDDSLKHLDFCGNTREAVSAMKESVRELESAIRRRKIGDHSSIESKVTAYMSFRKQMKKGIGQSLKQMDNNYGGFPLDLDSHLCAVVRVLREASLITNSIFRSLSLFLSTPLLKAKPSRWSLVSKLLVQKGVVLGNYHQLINQEKSKNIVNELEGVDIALGNLLLQSSSSNEEDEDEKVQSAQRKLEDLEGVIEGIENVLERLFRLLIHNRKKPDHYAINLIIILDSKGSHPSQQLSVIKLPTVRSKISPLPAVRSSTCACSHDRGGHSFNPHEEAREVGRLTVPQRLQRFQMVLHNLLCSFVWLPRKCGSLSCLRKWKMVEQQSSLFCCFVALLCGCPEKLGN</sequence>
<dbReference type="GO" id="GO:0048367">
    <property type="term" value="P:shoot system development"/>
    <property type="evidence" value="ECO:0007669"/>
    <property type="project" value="InterPro"/>
</dbReference>
<keyword evidence="3" id="KW-1185">Reference proteome</keyword>
<evidence type="ECO:0000313" key="2">
    <source>
        <dbReference type="EMBL" id="GMN28805.1"/>
    </source>
</evidence>
<dbReference type="Proteomes" id="UP001187192">
    <property type="component" value="Unassembled WGS sequence"/>
</dbReference>
<accession>A0AA87ZAC0</accession>
<gene>
    <name evidence="2" type="ORF">TIFTF001_002182</name>
</gene>
<dbReference type="PANTHER" id="PTHR33070">
    <property type="entry name" value="OS06G0725500 PROTEIN"/>
    <property type="match status" value="1"/>
</dbReference>
<comment type="caution">
    <text evidence="2">The sequence shown here is derived from an EMBL/GenBank/DDBJ whole genome shotgun (WGS) entry which is preliminary data.</text>
</comment>
<dbReference type="InterPro" id="IPR004320">
    <property type="entry name" value="BPS1_pln"/>
</dbReference>
<evidence type="ECO:0000256" key="1">
    <source>
        <dbReference type="SAM" id="Coils"/>
    </source>
</evidence>
<proteinExistence type="predicted"/>
<dbReference type="Pfam" id="PF03087">
    <property type="entry name" value="BPS1"/>
    <property type="match status" value="1"/>
</dbReference>
<reference evidence="2" key="1">
    <citation type="submission" date="2023-07" db="EMBL/GenBank/DDBJ databases">
        <title>draft genome sequence of fig (Ficus carica).</title>
        <authorList>
            <person name="Takahashi T."/>
            <person name="Nishimura K."/>
        </authorList>
    </citation>
    <scope>NUCLEOTIDE SEQUENCE</scope>
</reference>
<feature type="coiled-coil region" evidence="1">
    <location>
        <begin position="267"/>
        <end position="301"/>
    </location>
</feature>
<dbReference type="EMBL" id="BTGU01000002">
    <property type="protein sequence ID" value="GMN28805.1"/>
    <property type="molecule type" value="Genomic_DNA"/>
</dbReference>
<keyword evidence="1" id="KW-0175">Coiled coil</keyword>
<dbReference type="PANTHER" id="PTHR33070:SF116">
    <property type="entry name" value="DUF241 DOMAIN PROTEIN"/>
    <property type="match status" value="1"/>
</dbReference>
<evidence type="ECO:0000313" key="3">
    <source>
        <dbReference type="Proteomes" id="UP001187192"/>
    </source>
</evidence>
<organism evidence="2 3">
    <name type="scientific">Ficus carica</name>
    <name type="common">Common fig</name>
    <dbReference type="NCBI Taxonomy" id="3494"/>
    <lineage>
        <taxon>Eukaryota</taxon>
        <taxon>Viridiplantae</taxon>
        <taxon>Streptophyta</taxon>
        <taxon>Embryophyta</taxon>
        <taxon>Tracheophyta</taxon>
        <taxon>Spermatophyta</taxon>
        <taxon>Magnoliopsida</taxon>
        <taxon>eudicotyledons</taxon>
        <taxon>Gunneridae</taxon>
        <taxon>Pentapetalae</taxon>
        <taxon>rosids</taxon>
        <taxon>fabids</taxon>
        <taxon>Rosales</taxon>
        <taxon>Moraceae</taxon>
        <taxon>Ficeae</taxon>
        <taxon>Ficus</taxon>
    </lineage>
</organism>
<dbReference type="AlphaFoldDB" id="A0AA87ZAC0"/>
<name>A0AA87ZAC0_FICCA</name>